<feature type="compositionally biased region" description="Polar residues" evidence="5">
    <location>
        <begin position="146"/>
        <end position="157"/>
    </location>
</feature>
<dbReference type="EMBL" id="CM000581">
    <property type="protein sequence ID" value="EWG43209.1"/>
    <property type="molecule type" value="Genomic_DNA"/>
</dbReference>
<dbReference type="STRING" id="334819.W7M6U1"/>
<dbReference type="InterPro" id="IPR001680">
    <property type="entry name" value="WD40_rpt"/>
</dbReference>
<feature type="compositionally biased region" description="Basic and acidic residues" evidence="5">
    <location>
        <begin position="173"/>
        <end position="182"/>
    </location>
</feature>
<feature type="compositionally biased region" description="Polar residues" evidence="5">
    <location>
        <begin position="710"/>
        <end position="724"/>
    </location>
</feature>
<accession>W7M6U1</accession>
<feature type="region of interest" description="Disordered" evidence="5">
    <location>
        <begin position="141"/>
        <end position="186"/>
    </location>
</feature>
<dbReference type="InterPro" id="IPR051865">
    <property type="entry name" value="WD-repeat_CDT2_adapter"/>
</dbReference>
<feature type="region of interest" description="Disordered" evidence="5">
    <location>
        <begin position="85"/>
        <end position="119"/>
    </location>
</feature>
<proteinExistence type="inferred from homology"/>
<dbReference type="PANTHER" id="PTHR22852:SF0">
    <property type="entry name" value="DENTICLELESS PROTEIN HOMOLOG"/>
    <property type="match status" value="1"/>
</dbReference>
<evidence type="ECO:0000313" key="7">
    <source>
        <dbReference type="Proteomes" id="UP000009096"/>
    </source>
</evidence>
<dbReference type="GO" id="GO:0030674">
    <property type="term" value="F:protein-macromolecule adaptor activity"/>
    <property type="evidence" value="ECO:0007669"/>
    <property type="project" value="TreeGrafter"/>
</dbReference>
<protein>
    <recommendedName>
        <fullName evidence="8">Cell division cycle protein cdt2</fullName>
    </recommendedName>
</protein>
<dbReference type="OrthoDB" id="2096344at2759"/>
<keyword evidence="7" id="KW-1185">Reference proteome</keyword>
<dbReference type="Proteomes" id="UP000009096">
    <property type="component" value="Chromosome 4"/>
</dbReference>
<dbReference type="Gene3D" id="2.130.10.10">
    <property type="entry name" value="YVTN repeat-like/Quinoprotein amine dehydrogenase"/>
    <property type="match status" value="2"/>
</dbReference>
<gene>
    <name evidence="6" type="ORF">FVEG_04785</name>
</gene>
<keyword evidence="2" id="KW-0833">Ubl conjugation pathway</keyword>
<dbReference type="AlphaFoldDB" id="W7M6U1"/>
<dbReference type="GO" id="GO:0005634">
    <property type="term" value="C:nucleus"/>
    <property type="evidence" value="ECO:0007669"/>
    <property type="project" value="TreeGrafter"/>
</dbReference>
<evidence type="ECO:0000256" key="3">
    <source>
        <dbReference type="ARBA" id="ARBA00038344"/>
    </source>
</evidence>
<dbReference type="SUPFAM" id="SSF50978">
    <property type="entry name" value="WD40 repeat-like"/>
    <property type="match status" value="1"/>
</dbReference>
<evidence type="ECO:0000256" key="5">
    <source>
        <dbReference type="SAM" id="MobiDB-lite"/>
    </source>
</evidence>
<dbReference type="PANTHER" id="PTHR22852">
    <property type="entry name" value="LETHAL 2 DENTICLELESS PROTEIN RETINOIC ACID-REGULATED NUCLEAR MATRIX-ASSOCIATED PROTEIN"/>
    <property type="match status" value="1"/>
</dbReference>
<dbReference type="InterPro" id="IPR015943">
    <property type="entry name" value="WD40/YVTN_repeat-like_dom_sf"/>
</dbReference>
<dbReference type="InterPro" id="IPR036322">
    <property type="entry name" value="WD40_repeat_dom_sf"/>
</dbReference>
<evidence type="ECO:0000256" key="1">
    <source>
        <dbReference type="ARBA" id="ARBA00004906"/>
    </source>
</evidence>
<dbReference type="VEuPathDB" id="FungiDB:FVEG_04785"/>
<keyword evidence="4" id="KW-0853">WD repeat</keyword>
<dbReference type="SMART" id="SM00320">
    <property type="entry name" value="WD40"/>
    <property type="match status" value="6"/>
</dbReference>
<dbReference type="EMBL" id="DS022246">
    <property type="protein sequence ID" value="EWG43209.1"/>
    <property type="molecule type" value="Genomic_DNA"/>
</dbReference>
<dbReference type="GeneID" id="30062822"/>
<reference evidence="6 7" key="1">
    <citation type="journal article" date="2010" name="Nature">
        <title>Comparative genomics reveals mobile pathogenicity chromosomes in Fusarium.</title>
        <authorList>
            <person name="Ma L.J."/>
            <person name="van der Does H.C."/>
            <person name="Borkovich K.A."/>
            <person name="Coleman J.J."/>
            <person name="Daboussi M.J."/>
            <person name="Di Pietro A."/>
            <person name="Dufresne M."/>
            <person name="Freitag M."/>
            <person name="Grabherr M."/>
            <person name="Henrissat B."/>
            <person name="Houterman P.M."/>
            <person name="Kang S."/>
            <person name="Shim W.B."/>
            <person name="Woloshuk C."/>
            <person name="Xie X."/>
            <person name="Xu J.R."/>
            <person name="Antoniw J."/>
            <person name="Baker S.E."/>
            <person name="Bluhm B.H."/>
            <person name="Breakspear A."/>
            <person name="Brown D.W."/>
            <person name="Butchko R.A."/>
            <person name="Chapman S."/>
            <person name="Coulson R."/>
            <person name="Coutinho P.M."/>
            <person name="Danchin E.G."/>
            <person name="Diener A."/>
            <person name="Gale L.R."/>
            <person name="Gardiner D.M."/>
            <person name="Goff S."/>
            <person name="Hammond-Kosack K.E."/>
            <person name="Hilburn K."/>
            <person name="Hua-Van A."/>
            <person name="Jonkers W."/>
            <person name="Kazan K."/>
            <person name="Kodira C.D."/>
            <person name="Koehrsen M."/>
            <person name="Kumar L."/>
            <person name="Lee Y.H."/>
            <person name="Li L."/>
            <person name="Manners J.M."/>
            <person name="Miranda-Saavedra D."/>
            <person name="Mukherjee M."/>
            <person name="Park G."/>
            <person name="Park J."/>
            <person name="Park S.Y."/>
            <person name="Proctor R.H."/>
            <person name="Regev A."/>
            <person name="Ruiz-Roldan M.C."/>
            <person name="Sain D."/>
            <person name="Sakthikumar S."/>
            <person name="Sykes S."/>
            <person name="Schwartz D.C."/>
            <person name="Turgeon B.G."/>
            <person name="Wapinski I."/>
            <person name="Yoder O."/>
            <person name="Young S."/>
            <person name="Zeng Q."/>
            <person name="Zhou S."/>
            <person name="Galagan J."/>
            <person name="Cuomo C.A."/>
            <person name="Kistler H.C."/>
            <person name="Rep M."/>
        </authorList>
    </citation>
    <scope>NUCLEOTIDE SEQUENCE [LARGE SCALE GENOMIC DNA]</scope>
    <source>
        <strain evidence="7">M3125 / FGSC 7600</strain>
    </source>
</reference>
<dbReference type="GO" id="GO:0043161">
    <property type="term" value="P:proteasome-mediated ubiquitin-dependent protein catabolic process"/>
    <property type="evidence" value="ECO:0007669"/>
    <property type="project" value="TreeGrafter"/>
</dbReference>
<dbReference type="PROSITE" id="PS50294">
    <property type="entry name" value="WD_REPEATS_REGION"/>
    <property type="match status" value="1"/>
</dbReference>
<dbReference type="KEGG" id="fvr:FVEG_04785"/>
<organism evidence="6 7">
    <name type="scientific">Gibberella moniliformis (strain M3125 / FGSC 7600)</name>
    <name type="common">Maize ear and stalk rot fungus</name>
    <name type="synonym">Fusarium verticillioides</name>
    <dbReference type="NCBI Taxonomy" id="334819"/>
    <lineage>
        <taxon>Eukaryota</taxon>
        <taxon>Fungi</taxon>
        <taxon>Dikarya</taxon>
        <taxon>Ascomycota</taxon>
        <taxon>Pezizomycotina</taxon>
        <taxon>Sordariomycetes</taxon>
        <taxon>Hypocreomycetidae</taxon>
        <taxon>Hypocreales</taxon>
        <taxon>Nectriaceae</taxon>
        <taxon>Fusarium</taxon>
        <taxon>Fusarium fujikuroi species complex</taxon>
    </lineage>
</organism>
<dbReference type="PROSITE" id="PS50082">
    <property type="entry name" value="WD_REPEATS_2"/>
    <property type="match status" value="1"/>
</dbReference>
<evidence type="ECO:0000313" key="6">
    <source>
        <dbReference type="EMBL" id="EWG43209.1"/>
    </source>
</evidence>
<comment type="pathway">
    <text evidence="1">Protein modification; protein ubiquitination.</text>
</comment>
<dbReference type="eggNOG" id="KOG0321">
    <property type="taxonomic scope" value="Eukaryota"/>
</dbReference>
<evidence type="ECO:0008006" key="8">
    <source>
        <dbReference type="Google" id="ProtNLM"/>
    </source>
</evidence>
<dbReference type="RefSeq" id="XP_018749400.1">
    <property type="nucleotide sequence ID" value="XM_018892669.1"/>
</dbReference>
<name>W7M6U1_GIBM7</name>
<evidence type="ECO:0000256" key="4">
    <source>
        <dbReference type="PROSITE-ProRule" id="PRU00221"/>
    </source>
</evidence>
<sequence>MTLAWSTLVSLQPHPSPAFWLLGQPNQVLQLKPLLSTITIHFSTCSDLILCLCKNSSHQLVNCDLFACIYRQTRLPSLSRLQQASLPAMSSDGPDTLPTPASSSRPKGTPSITPRRFNRFWQPRQFQTQPLPKFRTALGSLDESDTNQQPISPQSLFHSDPILPSSPSDGFQDESRKRKLQAEAEGDEAVFKRPTLNLDDMPPLRFNTTNTSSSTNTLVGYDNEIQMSESQISLESLDSYRKATLSSFFKTSRGVARTPKKSPFLINTPSISEEPQPVNELANYRPRPIRKFADRGVASQLLNREHGLGYSTGQLYLHTPACDPRTETARFHSRCIDSYECLTPSGSRTIPFCLTSTHNAPVTAVGDEEGCVRFFDTSPNDDPNEEKDLGVYSVHDNAIWDMDFSQDDMRLATTAGDAALVMDVTTKSIAARLADGHYNSTRQIAWQKGQSIGNVLTTSDKAGRIRLWDLRCPYSHVRSFSTLGSSETGRRTVIFRDEAIRPFQASTVNTLDNTHERTAHGKTSPASVTAIQWLPAGREHLLLSASEAEAVVKLWDLRYINRRHQEKSTPLSATTVPSNHAWRSYGITSLSLSSDAARMYAVCKDNTIYAYSMSHLMLGHAPELKDLATKRRPIEAQGLGPLYGFKHDSFAARTFFVKCRMRPKGLSHSSDLLAVGSSESSVVLFPTDERYLRSACAQRAHLLDPPGSAPTPSRSFSSAAGAEPTSSTLPIFRNGTALVHGHQREVSNVSWSYDGKLVSASDDSIVRQWQEDQGRARYLRQIGDFGGERYMAGWADVGSDWDDEDDE</sequence>
<evidence type="ECO:0000256" key="2">
    <source>
        <dbReference type="ARBA" id="ARBA00022786"/>
    </source>
</evidence>
<feature type="region of interest" description="Disordered" evidence="5">
    <location>
        <begin position="702"/>
        <end position="724"/>
    </location>
</feature>
<dbReference type="Pfam" id="PF00400">
    <property type="entry name" value="WD40"/>
    <property type="match status" value="2"/>
</dbReference>
<comment type="similarity">
    <text evidence="3">Belongs to the WD repeat cdt2 family.</text>
</comment>
<feature type="compositionally biased region" description="Polar residues" evidence="5">
    <location>
        <begin position="99"/>
        <end position="112"/>
    </location>
</feature>
<feature type="repeat" description="WD" evidence="4">
    <location>
        <begin position="739"/>
        <end position="779"/>
    </location>
</feature>